<dbReference type="EMBL" id="OU466860">
    <property type="protein sequence ID" value="CAH2061309.1"/>
    <property type="molecule type" value="Genomic_DNA"/>
</dbReference>
<dbReference type="InterPro" id="IPR002156">
    <property type="entry name" value="RNaseH_domain"/>
</dbReference>
<dbReference type="PANTHER" id="PTHR34146">
    <property type="entry name" value="POLYNUCLEOTIDYL TRANSFERASE, RIBONUCLEASE H-LIKE SUPERFAMILY PROTEIN-RELATED"/>
    <property type="match status" value="1"/>
</dbReference>
<sequence>MTKGTPSTTINELSHLLHITQIGGYGKYLGLPESIGRTQTWDTEQLRSLFQLTDVQEILKLTPCITNVSDSPFWLPTQHGLYTVKSGYSVMRTLFCPLLSTHDAFSVILFIGWELWKARNKLLFTGKRLSIVAIINNAFLYHKLWCQVTADVSDQPSQYPCSPMRMLLPQISGPRSPSYCYIASNQQTGVAWILHTPEGHPFMQGSSSMSPLKTPLEAEALALRMAIQEITKLHYGPVIFMGACSPLYIPLSKCDEARKPTDIQRSIAMIVQDISRLCQPDNHTFQYLHSVRLLFWQSYLVSTHKVM</sequence>
<dbReference type="Pfam" id="PF13456">
    <property type="entry name" value="RVT_3"/>
    <property type="match status" value="1"/>
</dbReference>
<evidence type="ECO:0000313" key="2">
    <source>
        <dbReference type="EMBL" id="CAH2061309.1"/>
    </source>
</evidence>
<evidence type="ECO:0000259" key="1">
    <source>
        <dbReference type="Pfam" id="PF13456"/>
    </source>
</evidence>
<dbReference type="GO" id="GO:0004523">
    <property type="term" value="F:RNA-DNA hybrid ribonuclease activity"/>
    <property type="evidence" value="ECO:0007669"/>
    <property type="project" value="InterPro"/>
</dbReference>
<name>A0AAU9SAD4_THLAR</name>
<evidence type="ECO:0000313" key="3">
    <source>
        <dbReference type="Proteomes" id="UP000836841"/>
    </source>
</evidence>
<gene>
    <name evidence="2" type="ORF">TAV2_LOCUS14952</name>
</gene>
<dbReference type="Proteomes" id="UP000836841">
    <property type="component" value="Chromosome 4"/>
</dbReference>
<proteinExistence type="predicted"/>
<dbReference type="AlphaFoldDB" id="A0AAU9SAD4"/>
<reference evidence="2 3" key="1">
    <citation type="submission" date="2022-03" db="EMBL/GenBank/DDBJ databases">
        <authorList>
            <person name="Nunn A."/>
            <person name="Chopra R."/>
            <person name="Nunn A."/>
            <person name="Contreras Garrido A."/>
        </authorList>
    </citation>
    <scope>NUCLEOTIDE SEQUENCE [LARGE SCALE GENOMIC DNA]</scope>
</reference>
<dbReference type="GO" id="GO:0003676">
    <property type="term" value="F:nucleic acid binding"/>
    <property type="evidence" value="ECO:0007669"/>
    <property type="project" value="InterPro"/>
</dbReference>
<feature type="domain" description="RNase H type-1" evidence="1">
    <location>
        <begin position="184"/>
        <end position="277"/>
    </location>
</feature>
<protein>
    <recommendedName>
        <fullName evidence="1">RNase H type-1 domain-containing protein</fullName>
    </recommendedName>
</protein>
<accession>A0AAU9SAD4</accession>
<keyword evidence="3" id="KW-1185">Reference proteome</keyword>
<organism evidence="2 3">
    <name type="scientific">Thlaspi arvense</name>
    <name type="common">Field penny-cress</name>
    <dbReference type="NCBI Taxonomy" id="13288"/>
    <lineage>
        <taxon>Eukaryota</taxon>
        <taxon>Viridiplantae</taxon>
        <taxon>Streptophyta</taxon>
        <taxon>Embryophyta</taxon>
        <taxon>Tracheophyta</taxon>
        <taxon>Spermatophyta</taxon>
        <taxon>Magnoliopsida</taxon>
        <taxon>eudicotyledons</taxon>
        <taxon>Gunneridae</taxon>
        <taxon>Pentapetalae</taxon>
        <taxon>rosids</taxon>
        <taxon>malvids</taxon>
        <taxon>Brassicales</taxon>
        <taxon>Brassicaceae</taxon>
        <taxon>Thlaspideae</taxon>
        <taxon>Thlaspi</taxon>
    </lineage>
</organism>
<dbReference type="PANTHER" id="PTHR34146:SF3">
    <property type="entry name" value="POLYNUCLEOTIDYL TRANSFERASE, RIBONUCLEASE H-LIKE SUPERFAMILY PROTEIN"/>
    <property type="match status" value="1"/>
</dbReference>